<dbReference type="AlphaFoldDB" id="A0A1F7L1E8"/>
<protein>
    <submittedName>
        <fullName evidence="3">Uncharacterized protein</fullName>
    </submittedName>
</protein>
<evidence type="ECO:0000256" key="1">
    <source>
        <dbReference type="SAM" id="Coils"/>
    </source>
</evidence>
<dbReference type="EMBL" id="MGBR01000001">
    <property type="protein sequence ID" value="OGK73931.1"/>
    <property type="molecule type" value="Genomic_DNA"/>
</dbReference>
<feature type="transmembrane region" description="Helical" evidence="2">
    <location>
        <begin position="665"/>
        <end position="687"/>
    </location>
</feature>
<gene>
    <name evidence="3" type="ORF">A3K52_04090</name>
</gene>
<keyword evidence="1" id="KW-0175">Coiled coil</keyword>
<accession>A0A1F7L1E8</accession>
<name>A0A1F7L1E8_9BACT</name>
<proteinExistence type="predicted"/>
<keyword evidence="2" id="KW-1133">Transmembrane helix</keyword>
<reference evidence="3 4" key="1">
    <citation type="journal article" date="2016" name="Nat. Commun.">
        <title>Thousands of microbial genomes shed light on interconnected biogeochemical processes in an aquifer system.</title>
        <authorList>
            <person name="Anantharaman K."/>
            <person name="Brown C.T."/>
            <person name="Hug L.A."/>
            <person name="Sharon I."/>
            <person name="Castelle C.J."/>
            <person name="Probst A.J."/>
            <person name="Thomas B.C."/>
            <person name="Singh A."/>
            <person name="Wilkins M.J."/>
            <person name="Karaoz U."/>
            <person name="Brodie E.L."/>
            <person name="Williams K.H."/>
            <person name="Hubbard S.S."/>
            <person name="Banfield J.F."/>
        </authorList>
    </citation>
    <scope>NUCLEOTIDE SEQUENCE [LARGE SCALE GENOMIC DNA]</scope>
</reference>
<sequence length="732" mass="80286">MTATATEQPVLDRLGVLAAGGEHGVVWTAGQRGEQSVQRADRLRTVRPAGGKETMRAALALKDGETRYNVRSTADFLKRFGGGKEDVTKMSSSEKASYKKAQEVLHKDAKIALFLELRMLSATEQTALLKDKDICSAIGERSGTAFTALRDTVLDSIARDSSFIAMFPEISAHVPPLTDPQRRDFIEKTLMPAEDGRLASRLGTRMQEAYKSALELTPIATDEKRIEMEQQKQVEEERLEQKSKSLKALLDGQGIVNPVTIAAYTQVEINTLIKGSLTAETAADTIAESALGKGHTILVDLKQLVLELPKQRIDLVAQLVAKGATNPPTTAWLTDPRNASLQEVIDYKRTVSEMGRLNTAYPAVNPDLTLFKTRILPLYRNSAFSTLTMEAKQAELKAADLDLQIKVLPKTTEDMRKSQVIRIVEEEDLCGLMDGILGQSIADVLEERYDVMQERNGRLSTEDQKKAEQDIQKLVLELKKKMNSNWIGFDATTHKKTVNKDQIKKDVTHLGFTYDKDMALKQLIARDLFHGKQRTMPGGGAYTISLTHFDKLNVIDGTDETGAQLLTAEDLTQLNKVFELTGQEYRDKLFADLLAARTIGDRSWNFGFGMEAVSGKLGFKRGEWQQMLKLYEPEITKGLEENTEAAAAMRSLEAQGVKIDHNMKWLWYVLAVLLGVGGGALGGAAGLPAINALKGAGAAFIGHGTSRIAGEVAGAALTGVAAKKTMDAFSEN</sequence>
<evidence type="ECO:0000313" key="4">
    <source>
        <dbReference type="Proteomes" id="UP000177050"/>
    </source>
</evidence>
<evidence type="ECO:0000313" key="3">
    <source>
        <dbReference type="EMBL" id="OGK73931.1"/>
    </source>
</evidence>
<comment type="caution">
    <text evidence="3">The sequence shown here is derived from an EMBL/GenBank/DDBJ whole genome shotgun (WGS) entry which is preliminary data.</text>
</comment>
<keyword evidence="2" id="KW-0812">Transmembrane</keyword>
<organism evidence="3 4">
    <name type="scientific">Candidatus Roizmanbacteria bacterium RIFOXYD1_FULL_38_12</name>
    <dbReference type="NCBI Taxonomy" id="1802093"/>
    <lineage>
        <taxon>Bacteria</taxon>
        <taxon>Candidatus Roizmaniibacteriota</taxon>
    </lineage>
</organism>
<keyword evidence="2" id="KW-0472">Membrane</keyword>
<evidence type="ECO:0000256" key="2">
    <source>
        <dbReference type="SAM" id="Phobius"/>
    </source>
</evidence>
<feature type="coiled-coil region" evidence="1">
    <location>
        <begin position="442"/>
        <end position="484"/>
    </location>
</feature>
<dbReference type="Proteomes" id="UP000177050">
    <property type="component" value="Unassembled WGS sequence"/>
</dbReference>